<reference evidence="2 3" key="1">
    <citation type="submission" date="2017-03" db="EMBL/GenBank/DDBJ databases">
        <title>Antibiotic resistance of probiotic microorganisms.</title>
        <authorList>
            <person name="Sanudo A.I."/>
            <person name="Olivares M."/>
            <person name="Banuelos O."/>
        </authorList>
    </citation>
    <scope>NUCLEOTIDE SEQUENCE [LARGE SCALE GENOMIC DNA]</scope>
    <source>
        <strain evidence="2 3">CECT8605</strain>
    </source>
</reference>
<dbReference type="RefSeq" id="WP_079376407.1">
    <property type="nucleotide sequence ID" value="NZ_MWVS01000135.1"/>
</dbReference>
<dbReference type="AlphaFoldDB" id="A0A1V4FI82"/>
<evidence type="ECO:0000313" key="3">
    <source>
        <dbReference type="Proteomes" id="UP000189795"/>
    </source>
</evidence>
<name>A0A1V4FI82_LIMRT</name>
<organism evidence="2 3">
    <name type="scientific">Limosilactobacillus reuteri</name>
    <name type="common">Lactobacillus reuteri</name>
    <dbReference type="NCBI Taxonomy" id="1598"/>
    <lineage>
        <taxon>Bacteria</taxon>
        <taxon>Bacillati</taxon>
        <taxon>Bacillota</taxon>
        <taxon>Bacilli</taxon>
        <taxon>Lactobacillales</taxon>
        <taxon>Lactobacillaceae</taxon>
        <taxon>Limosilactobacillus</taxon>
    </lineage>
</organism>
<accession>A0A1V4FI82</accession>
<evidence type="ECO:0000313" key="2">
    <source>
        <dbReference type="EMBL" id="OPG86757.1"/>
    </source>
</evidence>
<proteinExistence type="predicted"/>
<protein>
    <recommendedName>
        <fullName evidence="1">Transposase DDE domain-containing protein</fullName>
    </recommendedName>
</protein>
<dbReference type="Pfam" id="PF13612">
    <property type="entry name" value="DDE_Tnp_1_3"/>
    <property type="match status" value="1"/>
</dbReference>
<gene>
    <name evidence="2" type="ORF">B5D07_11260</name>
</gene>
<evidence type="ECO:0000259" key="1">
    <source>
        <dbReference type="Pfam" id="PF13612"/>
    </source>
</evidence>
<dbReference type="Proteomes" id="UP000189795">
    <property type="component" value="Unassembled WGS sequence"/>
</dbReference>
<dbReference type="InterPro" id="IPR025668">
    <property type="entry name" value="Tnp_DDE_dom"/>
</dbReference>
<dbReference type="EMBL" id="MWVS01000135">
    <property type="protein sequence ID" value="OPG86757.1"/>
    <property type="molecule type" value="Genomic_DNA"/>
</dbReference>
<feature type="domain" description="Transposase DDE" evidence="1">
    <location>
        <begin position="115"/>
        <end position="265"/>
    </location>
</feature>
<sequence length="294" mass="34549">MLNHFQFKLYRHDFQIKFSRCRLMMSHLLKRYASRKYLERRNIENSKLSDAALLALMCLKVQYQVATWRKFCQLVSDVMPSLPMLEYSRFMRRCKNLIPIFQSIRSGLIEMSSYGDIAIIDSFPLPLCQDHRKFRAILFQCFADIGYNATKQKYYYGFKVHVVTNTQGLILNYELTPASIHDAKAAPEVIENCPCPFVIADVGYVGKKLQHIFSQMGYQLWTPYRSNMRFAKQHNSRQLKKIRRRIESCFADLTRQGIEHTLTRSLGGLQMNIEVIMLTHNLEVMGMLQILRKH</sequence>
<comment type="caution">
    <text evidence="2">The sequence shown here is derived from an EMBL/GenBank/DDBJ whole genome shotgun (WGS) entry which is preliminary data.</text>
</comment>
<dbReference type="NCBIfam" id="NF033520">
    <property type="entry name" value="transpos_IS982"/>
    <property type="match status" value="1"/>
</dbReference>